<sequence>MKRPTIIIYSFIFLSLVLNSCNFLSSNKEGNSENIDNTEEDNRPYFEGEIKLSESRGLYGDLTKVHTTYFISEYKIKREQRWGGVYSMLDNYAGIIIDLKKDSVVMYYADKFSDKRNKHTLSIKDYKSQLENKVMPSGIPSPVDHTFKLLPEYRFIEQIKDSTIIKEFSCDFTRYHDGTDFLKQDIFDSKEIKVKRELLDMVFLNLPDEINFPLKSDVKTTFSEISNDSIIKGKQTKAIDQLARNILRKKDSTIKKETDLEKLSKNKWLNMGLQILKKGVDLNIHITTDVSEFSIRTLTNIDISIPSGDFDEISDFDDFLNSLPTGGGGDFDD</sequence>
<gene>
    <name evidence="1" type="ORF">SAMN04487910_2388</name>
</gene>
<reference evidence="1 2" key="1">
    <citation type="submission" date="2016-10" db="EMBL/GenBank/DDBJ databases">
        <authorList>
            <person name="de Groot N.N."/>
        </authorList>
    </citation>
    <scope>NUCLEOTIDE SEQUENCE [LARGE SCALE GENOMIC DNA]</scope>
    <source>
        <strain evidence="1 2">DSM 25232</strain>
    </source>
</reference>
<accession>A0A1H7Q1K8</accession>
<evidence type="ECO:0000313" key="2">
    <source>
        <dbReference type="Proteomes" id="UP000198521"/>
    </source>
</evidence>
<evidence type="ECO:0000313" key="1">
    <source>
        <dbReference type="EMBL" id="SEL41608.1"/>
    </source>
</evidence>
<dbReference type="EMBL" id="FOAB01000004">
    <property type="protein sequence ID" value="SEL41608.1"/>
    <property type="molecule type" value="Genomic_DNA"/>
</dbReference>
<keyword evidence="2" id="KW-1185">Reference proteome</keyword>
<dbReference type="RefSeq" id="WP_091408600.1">
    <property type="nucleotide sequence ID" value="NZ_FOAB01000004.1"/>
</dbReference>
<proteinExistence type="predicted"/>
<dbReference type="AlphaFoldDB" id="A0A1H7Q1K8"/>
<organism evidence="1 2">
    <name type="scientific">Aquimarina amphilecti</name>
    <dbReference type="NCBI Taxonomy" id="1038014"/>
    <lineage>
        <taxon>Bacteria</taxon>
        <taxon>Pseudomonadati</taxon>
        <taxon>Bacteroidota</taxon>
        <taxon>Flavobacteriia</taxon>
        <taxon>Flavobacteriales</taxon>
        <taxon>Flavobacteriaceae</taxon>
        <taxon>Aquimarina</taxon>
    </lineage>
</organism>
<protein>
    <submittedName>
        <fullName evidence="1">Uncharacterized protein</fullName>
    </submittedName>
</protein>
<dbReference type="Proteomes" id="UP000198521">
    <property type="component" value="Unassembled WGS sequence"/>
</dbReference>
<name>A0A1H7Q1K8_AQUAM</name>
<dbReference type="OrthoDB" id="1160266at2"/>